<proteinExistence type="predicted"/>
<organism evidence="1 2">
    <name type="scientific">Streptomyces spororaveus</name>
    <dbReference type="NCBI Taxonomy" id="284039"/>
    <lineage>
        <taxon>Bacteria</taxon>
        <taxon>Bacillati</taxon>
        <taxon>Actinomycetota</taxon>
        <taxon>Actinomycetes</taxon>
        <taxon>Kitasatosporales</taxon>
        <taxon>Streptomycetaceae</taxon>
        <taxon>Streptomyces</taxon>
    </lineage>
</organism>
<sequence length="201" mass="21634">MGAGFSYAVNEANCRPTDPWDLLLGAAGGGSSSLIGPAFSWIRSLAAPRAQAFALGSPNAFRFLRKGEGPGASLVRPGADESVEPWEHVMGHANSPWISVTTSPKTMFDTYGSGSVTGWKGSGEYGYVSLDLSKTNSRIFDAAKNLTVPEHMRAVFGDELSDNATRHNELLVYLRLEAEAIVHYWPPGTTLEQVMKDIGRS</sequence>
<evidence type="ECO:0000313" key="1">
    <source>
        <dbReference type="EMBL" id="GHI74980.1"/>
    </source>
</evidence>
<gene>
    <name evidence="1" type="ORF">Sspor_05410</name>
</gene>
<keyword evidence="2" id="KW-1185">Reference proteome</keyword>
<comment type="caution">
    <text evidence="1">The sequence shown here is derived from an EMBL/GenBank/DDBJ whole genome shotgun (WGS) entry which is preliminary data.</text>
</comment>
<name>A0ABQ3T3Q3_9ACTN</name>
<accession>A0ABQ3T3Q3</accession>
<dbReference type="Proteomes" id="UP000608522">
    <property type="component" value="Unassembled WGS sequence"/>
</dbReference>
<reference evidence="2" key="1">
    <citation type="submission" date="2023-07" db="EMBL/GenBank/DDBJ databases">
        <title>Whole genome shotgun sequence of Streptomyces spororaveus NBRC 15456.</title>
        <authorList>
            <person name="Komaki H."/>
            <person name="Tamura T."/>
        </authorList>
    </citation>
    <scope>NUCLEOTIDE SEQUENCE [LARGE SCALE GENOMIC DNA]</scope>
    <source>
        <strain evidence="2">NBRC 15456</strain>
    </source>
</reference>
<evidence type="ECO:0000313" key="2">
    <source>
        <dbReference type="Proteomes" id="UP000608522"/>
    </source>
</evidence>
<protein>
    <submittedName>
        <fullName evidence="1">Uncharacterized protein</fullName>
    </submittedName>
</protein>
<dbReference type="EMBL" id="BNED01000003">
    <property type="protein sequence ID" value="GHI74980.1"/>
    <property type="molecule type" value="Genomic_DNA"/>
</dbReference>